<dbReference type="EMBL" id="JBHTMO010000026">
    <property type="protein sequence ID" value="MFD1393598.1"/>
    <property type="molecule type" value="Genomic_DNA"/>
</dbReference>
<keyword evidence="2" id="KW-0472">Membrane</keyword>
<feature type="compositionally biased region" description="Low complexity" evidence="1">
    <location>
        <begin position="106"/>
        <end position="118"/>
    </location>
</feature>
<evidence type="ECO:0000313" key="3">
    <source>
        <dbReference type="EMBL" id="MFD1393598.1"/>
    </source>
</evidence>
<keyword evidence="2" id="KW-0812">Transmembrane</keyword>
<sequence length="203" mass="22870">MGAIIHFFQVPLYRELSVAALIILLIIVYYFRYLHFARLPDTRLHRRWLDKLIHGTRRVMIVFAVALVGLVVYDRLIMPRMSTSATASATSSKRAPADRTKKKAAPKASAKKQAASSSGEVIDATEHPLSSQQYHDLLVVENYYKKNATDENAAEAYRYRGQATGNAGVKVTEIGGYQKLGSKKLKLTHLYWVYPSGQFDVHQ</sequence>
<evidence type="ECO:0000313" key="4">
    <source>
        <dbReference type="Proteomes" id="UP001597249"/>
    </source>
</evidence>
<comment type="caution">
    <text evidence="3">The sequence shown here is derived from an EMBL/GenBank/DDBJ whole genome shotgun (WGS) entry which is preliminary data.</text>
</comment>
<gene>
    <name evidence="3" type="ORF">ACFQ3L_08485</name>
</gene>
<feature type="transmembrane region" description="Helical" evidence="2">
    <location>
        <begin position="12"/>
        <end position="32"/>
    </location>
</feature>
<dbReference type="Proteomes" id="UP001597249">
    <property type="component" value="Unassembled WGS sequence"/>
</dbReference>
<feature type="region of interest" description="Disordered" evidence="1">
    <location>
        <begin position="88"/>
        <end position="122"/>
    </location>
</feature>
<reference evidence="4" key="1">
    <citation type="journal article" date="2019" name="Int. J. Syst. Evol. Microbiol.">
        <title>The Global Catalogue of Microorganisms (GCM) 10K type strain sequencing project: providing services to taxonomists for standard genome sequencing and annotation.</title>
        <authorList>
            <consortium name="The Broad Institute Genomics Platform"/>
            <consortium name="The Broad Institute Genome Sequencing Center for Infectious Disease"/>
            <person name="Wu L."/>
            <person name="Ma J."/>
        </authorList>
    </citation>
    <scope>NUCLEOTIDE SEQUENCE [LARGE SCALE GENOMIC DNA]</scope>
    <source>
        <strain evidence="4">CCM 8911</strain>
    </source>
</reference>
<evidence type="ECO:0000256" key="1">
    <source>
        <dbReference type="SAM" id="MobiDB-lite"/>
    </source>
</evidence>
<feature type="transmembrane region" description="Helical" evidence="2">
    <location>
        <begin position="52"/>
        <end position="73"/>
    </location>
</feature>
<accession>A0ABW4BB97</accession>
<keyword evidence="2" id="KW-1133">Transmembrane helix</keyword>
<keyword evidence="4" id="KW-1185">Reference proteome</keyword>
<dbReference type="RefSeq" id="WP_125585588.1">
    <property type="nucleotide sequence ID" value="NZ_JBHTMO010000026.1"/>
</dbReference>
<evidence type="ECO:0000256" key="2">
    <source>
        <dbReference type="SAM" id="Phobius"/>
    </source>
</evidence>
<proteinExistence type="predicted"/>
<name>A0ABW4BB97_9LACO</name>
<protein>
    <submittedName>
        <fullName evidence="3">Uncharacterized protein</fullName>
    </submittedName>
</protein>
<organism evidence="3 4">
    <name type="scientific">Lacticaseibacillus jixianensis</name>
    <dbReference type="NCBI Taxonomy" id="2486012"/>
    <lineage>
        <taxon>Bacteria</taxon>
        <taxon>Bacillati</taxon>
        <taxon>Bacillota</taxon>
        <taxon>Bacilli</taxon>
        <taxon>Lactobacillales</taxon>
        <taxon>Lactobacillaceae</taxon>
        <taxon>Lacticaseibacillus</taxon>
    </lineage>
</organism>